<dbReference type="GO" id="GO:0016020">
    <property type="term" value="C:membrane"/>
    <property type="evidence" value="ECO:0007669"/>
    <property type="project" value="UniProtKB-SubCell"/>
</dbReference>
<dbReference type="PANTHER" id="PTHR37306">
    <property type="entry name" value="COLICIN V PRODUCTION PROTEIN"/>
    <property type="match status" value="1"/>
</dbReference>
<dbReference type="Pfam" id="PF02674">
    <property type="entry name" value="Colicin_V"/>
    <property type="match status" value="1"/>
</dbReference>
<evidence type="ECO:0000256" key="4">
    <source>
        <dbReference type="ARBA" id="ARBA00023136"/>
    </source>
</evidence>
<keyword evidence="7" id="KW-1185">Reference proteome</keyword>
<protein>
    <submittedName>
        <fullName evidence="6">Colicin V production protein</fullName>
    </submittedName>
</protein>
<dbReference type="AlphaFoldDB" id="E6U0H7"/>
<dbReference type="HOGENOM" id="CLU_092720_3_0_9"/>
<dbReference type="EMBL" id="CP002394">
    <property type="protein sequence ID" value="ADU31422.1"/>
    <property type="molecule type" value="Genomic_DNA"/>
</dbReference>
<reference evidence="6 7" key="1">
    <citation type="submission" date="2010-12" db="EMBL/GenBank/DDBJ databases">
        <title>Complete sequence of Bacillus cellulosilyticus DSM 2522.</title>
        <authorList>
            <consortium name="US DOE Joint Genome Institute"/>
            <person name="Lucas S."/>
            <person name="Copeland A."/>
            <person name="Lapidus A."/>
            <person name="Cheng J.-F."/>
            <person name="Bruce D."/>
            <person name="Goodwin L."/>
            <person name="Pitluck S."/>
            <person name="Chertkov O."/>
            <person name="Detter J.C."/>
            <person name="Han C."/>
            <person name="Tapia R."/>
            <person name="Land M."/>
            <person name="Hauser L."/>
            <person name="Jeffries C."/>
            <person name="Kyrpides N."/>
            <person name="Ivanova N."/>
            <person name="Mikhailova N."/>
            <person name="Brumm P."/>
            <person name="Mead D."/>
            <person name="Woyke T."/>
        </authorList>
    </citation>
    <scope>NUCLEOTIDE SEQUENCE [LARGE SCALE GENOMIC DNA]</scope>
    <source>
        <strain evidence="7">ATCC 21833 / DSM 2522 / FERM P-1141 / JCM 9156 / N-4</strain>
    </source>
</reference>
<name>E6U0H7_EVAC2</name>
<sequence>MLSFLLFFVLLICFFVGFRRGLILQLVHLLGFFVAFFVAYLYYQDVAHYIRLWIPFPQLPSESTFTLLVESFGAETVYYNGIAFAILFFATKIVMHIVGSLFDFLAHLPILNMINRWLGGILGFIEGLLIIVVLLHLAALIQIEFIQQIIQTSSFAEMIFEYTPVISDQIKELWSDVDV</sequence>
<feature type="transmembrane region" description="Helical" evidence="5">
    <location>
        <begin position="77"/>
        <end position="97"/>
    </location>
</feature>
<evidence type="ECO:0000256" key="2">
    <source>
        <dbReference type="ARBA" id="ARBA00022692"/>
    </source>
</evidence>
<organism evidence="6 7">
    <name type="scientific">Evansella cellulosilytica (strain ATCC 21833 / DSM 2522 / FERM P-1141 / JCM 9156 / N-4)</name>
    <name type="common">Bacillus cellulosilyticus</name>
    <dbReference type="NCBI Taxonomy" id="649639"/>
    <lineage>
        <taxon>Bacteria</taxon>
        <taxon>Bacillati</taxon>
        <taxon>Bacillota</taxon>
        <taxon>Bacilli</taxon>
        <taxon>Bacillales</taxon>
        <taxon>Bacillaceae</taxon>
        <taxon>Evansella</taxon>
    </lineage>
</organism>
<dbReference type="InterPro" id="IPR003825">
    <property type="entry name" value="Colicin-V_CvpA"/>
</dbReference>
<dbReference type="eggNOG" id="COG1286">
    <property type="taxonomic scope" value="Bacteria"/>
</dbReference>
<keyword evidence="2 5" id="KW-0812">Transmembrane</keyword>
<feature type="transmembrane region" description="Helical" evidence="5">
    <location>
        <begin position="117"/>
        <end position="141"/>
    </location>
</feature>
<keyword evidence="4 5" id="KW-0472">Membrane</keyword>
<accession>E6U0H7</accession>
<comment type="subcellular location">
    <subcellularLocation>
        <location evidence="1">Membrane</location>
        <topology evidence="1">Multi-pass membrane protein</topology>
    </subcellularLocation>
</comment>
<evidence type="ECO:0000313" key="6">
    <source>
        <dbReference type="EMBL" id="ADU31422.1"/>
    </source>
</evidence>
<dbReference type="OrthoDB" id="1809613at2"/>
<evidence type="ECO:0000256" key="5">
    <source>
        <dbReference type="SAM" id="Phobius"/>
    </source>
</evidence>
<evidence type="ECO:0000256" key="3">
    <source>
        <dbReference type="ARBA" id="ARBA00022989"/>
    </source>
</evidence>
<dbReference type="GO" id="GO:0009403">
    <property type="term" value="P:toxin biosynthetic process"/>
    <property type="evidence" value="ECO:0007669"/>
    <property type="project" value="InterPro"/>
</dbReference>
<feature type="transmembrane region" description="Helical" evidence="5">
    <location>
        <begin position="25"/>
        <end position="43"/>
    </location>
</feature>
<gene>
    <name evidence="6" type="ordered locus">Bcell_3180</name>
</gene>
<proteinExistence type="predicted"/>
<dbReference type="PANTHER" id="PTHR37306:SF1">
    <property type="entry name" value="COLICIN V PRODUCTION PROTEIN"/>
    <property type="match status" value="1"/>
</dbReference>
<dbReference type="Proteomes" id="UP000001401">
    <property type="component" value="Chromosome"/>
</dbReference>
<evidence type="ECO:0000256" key="1">
    <source>
        <dbReference type="ARBA" id="ARBA00004141"/>
    </source>
</evidence>
<dbReference type="RefSeq" id="WP_013489753.1">
    <property type="nucleotide sequence ID" value="NC_014829.1"/>
</dbReference>
<keyword evidence="3 5" id="KW-1133">Transmembrane helix</keyword>
<evidence type="ECO:0000313" key="7">
    <source>
        <dbReference type="Proteomes" id="UP000001401"/>
    </source>
</evidence>
<dbReference type="KEGG" id="bco:Bcell_3180"/>
<dbReference type="STRING" id="649639.Bcell_3180"/>